<dbReference type="EMBL" id="VEPZ02000792">
    <property type="protein sequence ID" value="KAE8719280.1"/>
    <property type="molecule type" value="Genomic_DNA"/>
</dbReference>
<accession>A0A6A3BQR1</accession>
<evidence type="ECO:0000313" key="2">
    <source>
        <dbReference type="Proteomes" id="UP000436088"/>
    </source>
</evidence>
<reference evidence="1" key="1">
    <citation type="submission" date="2019-09" db="EMBL/GenBank/DDBJ databases">
        <title>Draft genome information of white flower Hibiscus syriacus.</title>
        <authorList>
            <person name="Kim Y.-M."/>
        </authorList>
    </citation>
    <scope>NUCLEOTIDE SEQUENCE [LARGE SCALE GENOMIC DNA]</scope>
    <source>
        <strain evidence="1">YM2019G1</strain>
    </source>
</reference>
<name>A0A6A3BQR1_HIBSY</name>
<organism evidence="1 2">
    <name type="scientific">Hibiscus syriacus</name>
    <name type="common">Rose of Sharon</name>
    <dbReference type="NCBI Taxonomy" id="106335"/>
    <lineage>
        <taxon>Eukaryota</taxon>
        <taxon>Viridiplantae</taxon>
        <taxon>Streptophyta</taxon>
        <taxon>Embryophyta</taxon>
        <taxon>Tracheophyta</taxon>
        <taxon>Spermatophyta</taxon>
        <taxon>Magnoliopsida</taxon>
        <taxon>eudicotyledons</taxon>
        <taxon>Gunneridae</taxon>
        <taxon>Pentapetalae</taxon>
        <taxon>rosids</taxon>
        <taxon>malvids</taxon>
        <taxon>Malvales</taxon>
        <taxon>Malvaceae</taxon>
        <taxon>Malvoideae</taxon>
        <taxon>Hibiscus</taxon>
    </lineage>
</organism>
<comment type="caution">
    <text evidence="1">The sequence shown here is derived from an EMBL/GenBank/DDBJ whole genome shotgun (WGS) entry which is preliminary data.</text>
</comment>
<gene>
    <name evidence="1" type="ORF">F3Y22_tig00109972pilonHSYRG00381</name>
</gene>
<dbReference type="Proteomes" id="UP000436088">
    <property type="component" value="Unassembled WGS sequence"/>
</dbReference>
<protein>
    <submittedName>
        <fullName evidence="1">Uncharacterized protein</fullName>
    </submittedName>
</protein>
<proteinExistence type="predicted"/>
<evidence type="ECO:0000313" key="1">
    <source>
        <dbReference type="EMBL" id="KAE8719280.1"/>
    </source>
</evidence>
<dbReference type="AlphaFoldDB" id="A0A6A3BQR1"/>
<sequence length="83" mass="8609">MVASTNGPAVPYGGGSGSGKVGDLLFLSFGDGSVGDFFIPFFSVFGLDTPAFSLSSSSFSMIFSSFRAYSYELRPVSGQGDQP</sequence>
<keyword evidence="2" id="KW-1185">Reference proteome</keyword>